<gene>
    <name evidence="3" type="ORF">IQ241_00825</name>
</gene>
<evidence type="ECO:0000313" key="4">
    <source>
        <dbReference type="Proteomes" id="UP000636505"/>
    </source>
</evidence>
<keyword evidence="4" id="KW-1185">Reference proteome</keyword>
<dbReference type="EMBL" id="JADEXG010000001">
    <property type="protein sequence ID" value="MBE9075854.1"/>
    <property type="molecule type" value="Genomic_DNA"/>
</dbReference>
<keyword evidence="3" id="KW-0255">Endonuclease</keyword>
<feature type="compositionally biased region" description="Polar residues" evidence="1">
    <location>
        <begin position="1"/>
        <end position="22"/>
    </location>
</feature>
<dbReference type="PANTHER" id="PTHR33352">
    <property type="entry name" value="SLR1095 PROTEIN"/>
    <property type="match status" value="1"/>
</dbReference>
<evidence type="ECO:0000313" key="3">
    <source>
        <dbReference type="EMBL" id="MBE9075854.1"/>
    </source>
</evidence>
<dbReference type="RefSeq" id="WP_193904504.1">
    <property type="nucleotide sequence ID" value="NZ_JADEXG010000001.1"/>
</dbReference>
<proteinExistence type="predicted"/>
<dbReference type="AlphaFoldDB" id="A0A8J7AA62"/>
<dbReference type="PANTHER" id="PTHR33352:SF3">
    <property type="entry name" value="SLR1612 PROTEIN"/>
    <property type="match status" value="1"/>
</dbReference>
<feature type="region of interest" description="Disordered" evidence="1">
    <location>
        <begin position="1"/>
        <end position="62"/>
    </location>
</feature>
<dbReference type="InterPro" id="IPR008538">
    <property type="entry name" value="Uma2"/>
</dbReference>
<dbReference type="GO" id="GO:0004519">
    <property type="term" value="F:endonuclease activity"/>
    <property type="evidence" value="ECO:0007669"/>
    <property type="project" value="UniProtKB-KW"/>
</dbReference>
<feature type="compositionally biased region" description="Acidic residues" evidence="1">
    <location>
        <begin position="164"/>
        <end position="178"/>
    </location>
</feature>
<dbReference type="Pfam" id="PF05685">
    <property type="entry name" value="Uma2"/>
    <property type="match status" value="1"/>
</dbReference>
<evidence type="ECO:0000256" key="1">
    <source>
        <dbReference type="SAM" id="MobiDB-lite"/>
    </source>
</evidence>
<feature type="region of interest" description="Disordered" evidence="1">
    <location>
        <begin position="160"/>
        <end position="183"/>
    </location>
</feature>
<reference evidence="3" key="1">
    <citation type="submission" date="2020-10" db="EMBL/GenBank/DDBJ databases">
        <authorList>
            <person name="Castelo-Branco R."/>
            <person name="Eusebio N."/>
            <person name="Adriana R."/>
            <person name="Vieira A."/>
            <person name="Brugerolle De Fraissinette N."/>
            <person name="Rezende De Castro R."/>
            <person name="Schneider M.P."/>
            <person name="Vasconcelos V."/>
            <person name="Leao P.N."/>
        </authorList>
    </citation>
    <scope>NUCLEOTIDE SEQUENCE</scope>
    <source>
        <strain evidence="3">LEGE 07310</strain>
    </source>
</reference>
<accession>A0A8J7AA62</accession>
<feature type="domain" description="Putative restriction endonuclease" evidence="2">
    <location>
        <begin position="54"/>
        <end position="234"/>
    </location>
</feature>
<protein>
    <submittedName>
        <fullName evidence="3">Uma2 family endonuclease</fullName>
    </submittedName>
</protein>
<feature type="compositionally biased region" description="Basic and acidic residues" evidence="1">
    <location>
        <begin position="26"/>
        <end position="41"/>
    </location>
</feature>
<keyword evidence="3" id="KW-0378">Hydrolase</keyword>
<name>A0A8J7AA62_9CYAN</name>
<organism evidence="3 4">
    <name type="scientific">Vasconcelosia minhoensis LEGE 07310</name>
    <dbReference type="NCBI Taxonomy" id="915328"/>
    <lineage>
        <taxon>Bacteria</taxon>
        <taxon>Bacillati</taxon>
        <taxon>Cyanobacteriota</taxon>
        <taxon>Cyanophyceae</taxon>
        <taxon>Nodosilineales</taxon>
        <taxon>Cymatolegaceae</taxon>
        <taxon>Vasconcelosia</taxon>
        <taxon>Vasconcelosia minhoensis</taxon>
    </lineage>
</organism>
<dbReference type="CDD" id="cd06260">
    <property type="entry name" value="DUF820-like"/>
    <property type="match status" value="1"/>
</dbReference>
<dbReference type="Proteomes" id="UP000636505">
    <property type="component" value="Unassembled WGS sequence"/>
</dbReference>
<keyword evidence="3" id="KW-0540">Nuclease</keyword>
<comment type="caution">
    <text evidence="3">The sequence shown here is derived from an EMBL/GenBank/DDBJ whole genome shotgun (WGS) entry which is preliminary data.</text>
</comment>
<evidence type="ECO:0000259" key="2">
    <source>
        <dbReference type="Pfam" id="PF05685"/>
    </source>
</evidence>
<sequence length="322" mass="37348">MGSRPPSFSQVSQTSSDALTNGQRTQSEEVRSRETRSRRADLPTMYDLPSEAPEEPGLPDEYHDLQPQLLSRTLHLSQYARREWFTGSDLNLYYDESHLQWYKRPDWFLAVGVSRLYDGEDLRRSYVVWQEGKSPNVVVEFLSAGTAAEDLGRFVDQARRADSGEEDVETPEPGEVEPEVAKAPQKPPRKFEVYERYLRVPHYIVYSRYTRRLRYFRWIDGEYQEQPLRPTNPLIWLDDLAIGLGIWQGEFDEVAGDWLRWCDASGQWFLTDTEQERRAREAAEAQVLQTAQNLLAAGMDFAQVVQVCHLTEAQRVKLQLPD</sequence>